<dbReference type="AlphaFoldDB" id="A0A2V4UKQ1"/>
<organism evidence="2 3">
    <name type="scientific">Paraburkholderia silvatlantica</name>
    <dbReference type="NCBI Taxonomy" id="321895"/>
    <lineage>
        <taxon>Bacteria</taxon>
        <taxon>Pseudomonadati</taxon>
        <taxon>Pseudomonadota</taxon>
        <taxon>Betaproteobacteria</taxon>
        <taxon>Burkholderiales</taxon>
        <taxon>Burkholderiaceae</taxon>
        <taxon>Paraburkholderia</taxon>
    </lineage>
</organism>
<feature type="compositionally biased region" description="Basic and acidic residues" evidence="1">
    <location>
        <begin position="49"/>
        <end position="65"/>
    </location>
</feature>
<evidence type="ECO:0000313" key="2">
    <source>
        <dbReference type="EMBL" id="PYE21336.1"/>
    </source>
</evidence>
<name>A0A2V4UKQ1_9BURK</name>
<proteinExistence type="predicted"/>
<evidence type="ECO:0000256" key="1">
    <source>
        <dbReference type="SAM" id="MobiDB-lite"/>
    </source>
</evidence>
<evidence type="ECO:0000313" key="3">
    <source>
        <dbReference type="Proteomes" id="UP000247772"/>
    </source>
</evidence>
<protein>
    <submittedName>
        <fullName evidence="2">Uncharacterized protein</fullName>
    </submittedName>
</protein>
<dbReference type="RefSeq" id="WP_110855975.1">
    <property type="nucleotide sequence ID" value="NZ_QJSQ01000015.1"/>
</dbReference>
<dbReference type="EMBL" id="QJSQ01000015">
    <property type="protein sequence ID" value="PYE21336.1"/>
    <property type="molecule type" value="Genomic_DNA"/>
</dbReference>
<sequence length="65" mass="7537">MNRLIAGEIVDIRQVAQEYEFREYPKWVKLADGKPFLVHDAEEENAAIGEKEEKRGPGRPRKEAQ</sequence>
<accession>A0A2V4UKQ1</accession>
<reference evidence="2 3" key="1">
    <citation type="submission" date="2018-06" db="EMBL/GenBank/DDBJ databases">
        <title>Genomic Encyclopedia of Type Strains, Phase IV (KMG-V): Genome sequencing to study the core and pangenomes of soil and plant-associated prokaryotes.</title>
        <authorList>
            <person name="Whitman W."/>
        </authorList>
    </citation>
    <scope>NUCLEOTIDE SEQUENCE [LARGE SCALE GENOMIC DNA]</scope>
    <source>
        <strain evidence="2 3">SRCL-318</strain>
    </source>
</reference>
<dbReference type="Proteomes" id="UP000247772">
    <property type="component" value="Unassembled WGS sequence"/>
</dbReference>
<comment type="caution">
    <text evidence="2">The sequence shown here is derived from an EMBL/GenBank/DDBJ whole genome shotgun (WGS) entry which is preliminary data.</text>
</comment>
<feature type="region of interest" description="Disordered" evidence="1">
    <location>
        <begin position="41"/>
        <end position="65"/>
    </location>
</feature>
<gene>
    <name evidence="2" type="ORF">C7410_115179</name>
</gene>